<dbReference type="InterPro" id="IPR013217">
    <property type="entry name" value="Methyltransf_12"/>
</dbReference>
<dbReference type="CDD" id="cd02440">
    <property type="entry name" value="AdoMet_MTases"/>
    <property type="match status" value="1"/>
</dbReference>
<evidence type="ECO:0000256" key="1">
    <source>
        <dbReference type="SAM" id="MobiDB-lite"/>
    </source>
</evidence>
<dbReference type="SUPFAM" id="SSF53335">
    <property type="entry name" value="S-adenosyl-L-methionine-dependent methyltransferases"/>
    <property type="match status" value="1"/>
</dbReference>
<dbReference type="RefSeq" id="WP_394311306.1">
    <property type="nucleotide sequence ID" value="NZ_JASKMA010000014.1"/>
</dbReference>
<keyword evidence="4" id="KW-1185">Reference proteome</keyword>
<proteinExistence type="predicted"/>
<dbReference type="GO" id="GO:0008168">
    <property type="term" value="F:methyltransferase activity"/>
    <property type="evidence" value="ECO:0007669"/>
    <property type="project" value="UniProtKB-KW"/>
</dbReference>
<dbReference type="Proteomes" id="UP001249760">
    <property type="component" value="Unassembled WGS sequence"/>
</dbReference>
<dbReference type="Gene3D" id="3.40.50.150">
    <property type="entry name" value="Vaccinia Virus protein VP39"/>
    <property type="match status" value="1"/>
</dbReference>
<comment type="caution">
    <text evidence="3">The sequence shown here is derived from an EMBL/GenBank/DDBJ whole genome shotgun (WGS) entry which is preliminary data.</text>
</comment>
<sequence>MTATPYFPPSQVEDVLARHEAVARAAVVARPRPGRPEETELVAYAVPASAGDKEREAAQVEEWQQIFDRVYTSGPAQPFGENFSGWNSSYDGRPIGVEQMTRWRAATVDRIRELRPRRVLEIGVGSGLLLARLAADCESYWGTDFSGPAVDELARHVEERRELADRVTLRTQAADVVDGLPEAYFDTVVLNSVSQCFPSGEYLEKVVRGALGLLAPGGALFVGDVRDLRTVEYFHTAVTLHRRKGTDAAALAASADKSRVRDEELLVHPGFFARLAEAGLGVAAVDVQLQRTPFHNEMSRHRYDVVLRKAPAEVTEVSGCPSLAWGKDVTGPETLAERLATSPLPLRVTGIPNARLTGEIAARRALTEGDAPAARSALTRQDPAAVDPETLTRLAGDAGLRLALTPAPDDPGAFEAVFVPPGDTALDGVHRYAVDDPAPALTEIPAVAHRAGRFAANLRAWLDERLPGHARPAAVVVLDRMPTRPDGTTDVAALPLPAPAATRSAVHPSTTHERETAP</sequence>
<dbReference type="GO" id="GO:0032259">
    <property type="term" value="P:methylation"/>
    <property type="evidence" value="ECO:0007669"/>
    <property type="project" value="UniProtKB-KW"/>
</dbReference>
<gene>
    <name evidence="3" type="ORF">QNO04_20135</name>
</gene>
<reference evidence="3 4" key="1">
    <citation type="submission" date="2023-05" db="EMBL/GenBank/DDBJ databases">
        <title>Streptomyces fuscus sp. nov., a brown-black pigment producing actinomyces isolated from dry sand of Sea duck farm.</title>
        <authorList>
            <person name="Xie J."/>
            <person name="Shen N."/>
        </authorList>
    </citation>
    <scope>NUCLEOTIDE SEQUENCE [LARGE SCALE GENOMIC DNA]</scope>
    <source>
        <strain evidence="3 4">CGMCC 4.1745</strain>
    </source>
</reference>
<feature type="compositionally biased region" description="Low complexity" evidence="1">
    <location>
        <begin position="492"/>
        <end position="501"/>
    </location>
</feature>
<accession>A0ABU3JUY8</accession>
<dbReference type="InterPro" id="IPR045851">
    <property type="entry name" value="AMP-bd_C_sf"/>
</dbReference>
<organism evidence="3 4">
    <name type="scientific">Streptomyces lusitanus</name>
    <dbReference type="NCBI Taxonomy" id="68232"/>
    <lineage>
        <taxon>Bacteria</taxon>
        <taxon>Bacillati</taxon>
        <taxon>Actinomycetota</taxon>
        <taxon>Actinomycetes</taxon>
        <taxon>Kitasatosporales</taxon>
        <taxon>Streptomycetaceae</taxon>
        <taxon>Streptomyces</taxon>
    </lineage>
</organism>
<dbReference type="Pfam" id="PF08242">
    <property type="entry name" value="Methyltransf_12"/>
    <property type="match status" value="1"/>
</dbReference>
<dbReference type="InterPro" id="IPR029063">
    <property type="entry name" value="SAM-dependent_MTases_sf"/>
</dbReference>
<keyword evidence="3" id="KW-0808">Transferase</keyword>
<evidence type="ECO:0000313" key="3">
    <source>
        <dbReference type="EMBL" id="MDT6985768.1"/>
    </source>
</evidence>
<dbReference type="EMBL" id="JASKMA010000014">
    <property type="protein sequence ID" value="MDT6985768.1"/>
    <property type="molecule type" value="Genomic_DNA"/>
</dbReference>
<feature type="region of interest" description="Disordered" evidence="1">
    <location>
        <begin position="484"/>
        <end position="518"/>
    </location>
</feature>
<keyword evidence="3" id="KW-0489">Methyltransferase</keyword>
<evidence type="ECO:0000259" key="2">
    <source>
        <dbReference type="Pfam" id="PF08242"/>
    </source>
</evidence>
<name>A0ABU3JUY8_9ACTN</name>
<dbReference type="Gene3D" id="3.30.300.30">
    <property type="match status" value="2"/>
</dbReference>
<feature type="domain" description="Methyltransferase type 12" evidence="2">
    <location>
        <begin position="120"/>
        <end position="220"/>
    </location>
</feature>
<protein>
    <submittedName>
        <fullName evidence="3">Methyltransferase</fullName>
    </submittedName>
</protein>
<evidence type="ECO:0000313" key="4">
    <source>
        <dbReference type="Proteomes" id="UP001249760"/>
    </source>
</evidence>
<dbReference type="SUPFAM" id="SSF56801">
    <property type="entry name" value="Acetyl-CoA synthetase-like"/>
    <property type="match status" value="1"/>
</dbReference>